<sequence length="567" mass="64031">MTKITTVGLSLVASLAMMSGVQAKPNAVMAATSKVQAKAFHWKNATVYFLLTDRFNNADHRNDLSYGRKADAAPLRGYMGGDLKGITAKIKEGYFEKLGVDVLWMTPPVEQIHAGTDEGTGKSYGFHGYWARDFTRVDANLGTDKDFKEMVETAHQHGMRVLLDVVMNHTGPVTETDPVWPADWVRTSPQCDYKNADGAIKCTLVKNLPDFLTESDQAVALPPMLVAKWKKEGRYEQEVKELDQFFAKTGYPRAPRFYLMKWHADWIKKYGVDGFRVDTVKHVEAKVWKELKQVASAAYEEWKAAHPKRKLSNEAFFMTAEAYNYDIQDGLQFRMDGGTRVNYYANGFDSMINFGLKFAAHQEYEAIFSRYDQILHGELKDYSVLNYISSHDDDKPFDPARKRNFEAANKLLLAPGAAQIYYGDETARSLVQPQAQGDAVLRSMMNWDDLKRNSPLPDQAGVNYQDVLRHWQKLGQFRQAHLAVGMGRHQQLQASPYVFERSLHEGTQQDYVIVALDLPKAPQHVIPAGQFKEGQRVHDAYSGTESVVKDGKLVFSTGFPVLLLSAK</sequence>
<comment type="caution">
    <text evidence="6">The sequence shown here is derived from an EMBL/GenBank/DDBJ whole genome shotgun (WGS) entry which is preliminary data.</text>
</comment>
<protein>
    <recommendedName>
        <fullName evidence="3">Alpha-amylase</fullName>
        <ecNumber evidence="3">3.2.1.1</ecNumber>
    </recommendedName>
</protein>
<dbReference type="Gene3D" id="3.20.20.80">
    <property type="entry name" value="Glycosidases"/>
    <property type="match status" value="1"/>
</dbReference>
<evidence type="ECO:0000256" key="2">
    <source>
        <dbReference type="RuleBase" id="RU003615"/>
    </source>
</evidence>
<keyword evidence="3" id="KW-0119">Carbohydrate metabolism</keyword>
<reference evidence="6" key="1">
    <citation type="submission" date="2020-08" db="EMBL/GenBank/DDBJ databases">
        <title>Novel species isolated from subtropical streams in China.</title>
        <authorList>
            <person name="Lu H."/>
        </authorList>
    </citation>
    <scope>NUCLEOTIDE SEQUENCE</scope>
    <source>
        <strain evidence="6">LX22W</strain>
    </source>
</reference>
<dbReference type="PRINTS" id="PR00110">
    <property type="entry name" value="ALPHAAMYLASE"/>
</dbReference>
<dbReference type="EMBL" id="JACOFZ010000006">
    <property type="protein sequence ID" value="MBC3882574.1"/>
    <property type="molecule type" value="Genomic_DNA"/>
</dbReference>
<dbReference type="GO" id="GO:0004556">
    <property type="term" value="F:alpha-amylase activity"/>
    <property type="evidence" value="ECO:0007669"/>
    <property type="project" value="UniProtKB-UniRule"/>
</dbReference>
<dbReference type="PANTHER" id="PTHR10357:SF209">
    <property type="entry name" value="PERIPLASMIC ALPHA-AMYLASE"/>
    <property type="match status" value="1"/>
</dbReference>
<proteinExistence type="inferred from homology"/>
<accession>A0A923HND5</accession>
<evidence type="ECO:0000259" key="5">
    <source>
        <dbReference type="SMART" id="SM00642"/>
    </source>
</evidence>
<dbReference type="InterPro" id="IPR006047">
    <property type="entry name" value="GH13_cat_dom"/>
</dbReference>
<evidence type="ECO:0000256" key="1">
    <source>
        <dbReference type="ARBA" id="ARBA00008061"/>
    </source>
</evidence>
<dbReference type="Pfam" id="PF00128">
    <property type="entry name" value="Alpha-amylase"/>
    <property type="match status" value="1"/>
</dbReference>
<keyword evidence="3" id="KW-0378">Hydrolase</keyword>
<comment type="similarity">
    <text evidence="1 2">Belongs to the glycosyl hydrolase 13 family.</text>
</comment>
<evidence type="ECO:0000256" key="3">
    <source>
        <dbReference type="RuleBase" id="RU361134"/>
    </source>
</evidence>
<dbReference type="InterPro" id="IPR017853">
    <property type="entry name" value="GH"/>
</dbReference>
<dbReference type="RefSeq" id="WP_186917197.1">
    <property type="nucleotide sequence ID" value="NZ_JACOFZ010000006.1"/>
</dbReference>
<dbReference type="GO" id="GO:0005975">
    <property type="term" value="P:carbohydrate metabolic process"/>
    <property type="evidence" value="ECO:0007669"/>
    <property type="project" value="InterPro"/>
</dbReference>
<gene>
    <name evidence="6" type="ORF">H8K36_14385</name>
</gene>
<dbReference type="AlphaFoldDB" id="A0A923HND5"/>
<dbReference type="InterPro" id="IPR006046">
    <property type="entry name" value="Alpha_amylase"/>
</dbReference>
<keyword evidence="3" id="KW-0326">Glycosidase</keyword>
<comment type="catalytic activity">
    <reaction evidence="3">
        <text>Endohydrolysis of (1-&gt;4)-alpha-D-glucosidic linkages in polysaccharides containing three or more (1-&gt;4)-alpha-linked D-glucose units.</text>
        <dbReference type="EC" id="3.2.1.1"/>
    </reaction>
</comment>
<evidence type="ECO:0000256" key="4">
    <source>
        <dbReference type="SAM" id="SignalP"/>
    </source>
</evidence>
<evidence type="ECO:0000313" key="6">
    <source>
        <dbReference type="EMBL" id="MBC3882574.1"/>
    </source>
</evidence>
<name>A0A923HND5_9BURK</name>
<dbReference type="PANTHER" id="PTHR10357">
    <property type="entry name" value="ALPHA-AMYLASE FAMILY MEMBER"/>
    <property type="match status" value="1"/>
</dbReference>
<evidence type="ECO:0000313" key="7">
    <source>
        <dbReference type="Proteomes" id="UP000627446"/>
    </source>
</evidence>
<keyword evidence="7" id="KW-1185">Reference proteome</keyword>
<keyword evidence="4" id="KW-0732">Signal</keyword>
<feature type="domain" description="Glycosyl hydrolase family 13 catalytic" evidence="5">
    <location>
        <begin position="49"/>
        <end position="478"/>
    </location>
</feature>
<dbReference type="GO" id="GO:0043169">
    <property type="term" value="F:cation binding"/>
    <property type="evidence" value="ECO:0007669"/>
    <property type="project" value="InterPro"/>
</dbReference>
<organism evidence="6 7">
    <name type="scientific">Undibacterium nitidum</name>
    <dbReference type="NCBI Taxonomy" id="2762298"/>
    <lineage>
        <taxon>Bacteria</taxon>
        <taxon>Pseudomonadati</taxon>
        <taxon>Pseudomonadota</taxon>
        <taxon>Betaproteobacteria</taxon>
        <taxon>Burkholderiales</taxon>
        <taxon>Oxalobacteraceae</taxon>
        <taxon>Undibacterium</taxon>
    </lineage>
</organism>
<feature type="signal peptide" evidence="4">
    <location>
        <begin position="1"/>
        <end position="23"/>
    </location>
</feature>
<dbReference type="SMART" id="SM00642">
    <property type="entry name" value="Aamy"/>
    <property type="match status" value="1"/>
</dbReference>
<feature type="chain" id="PRO_5037862241" description="Alpha-amylase" evidence="4">
    <location>
        <begin position="24"/>
        <end position="567"/>
    </location>
</feature>
<dbReference type="SUPFAM" id="SSF51445">
    <property type="entry name" value="(Trans)glycosidases"/>
    <property type="match status" value="1"/>
</dbReference>
<dbReference type="Proteomes" id="UP000627446">
    <property type="component" value="Unassembled WGS sequence"/>
</dbReference>
<dbReference type="EC" id="3.2.1.1" evidence="3"/>